<name>A0A438HFS2_VITVI</name>
<comment type="caution">
    <text evidence="1">The sequence shown here is derived from an EMBL/GenBank/DDBJ whole genome shotgun (WGS) entry which is preliminary data.</text>
</comment>
<proteinExistence type="predicted"/>
<gene>
    <name evidence="1" type="ORF">CK203_039573</name>
</gene>
<organism evidence="1 2">
    <name type="scientific">Vitis vinifera</name>
    <name type="common">Grape</name>
    <dbReference type="NCBI Taxonomy" id="29760"/>
    <lineage>
        <taxon>Eukaryota</taxon>
        <taxon>Viridiplantae</taxon>
        <taxon>Streptophyta</taxon>
        <taxon>Embryophyta</taxon>
        <taxon>Tracheophyta</taxon>
        <taxon>Spermatophyta</taxon>
        <taxon>Magnoliopsida</taxon>
        <taxon>eudicotyledons</taxon>
        <taxon>Gunneridae</taxon>
        <taxon>Pentapetalae</taxon>
        <taxon>rosids</taxon>
        <taxon>Vitales</taxon>
        <taxon>Vitaceae</taxon>
        <taxon>Viteae</taxon>
        <taxon>Vitis</taxon>
    </lineage>
</organism>
<protein>
    <submittedName>
        <fullName evidence="1">Uncharacterized protein</fullName>
    </submittedName>
</protein>
<dbReference type="Proteomes" id="UP000288805">
    <property type="component" value="Unassembled WGS sequence"/>
</dbReference>
<dbReference type="EMBL" id="QGNW01000230">
    <property type="protein sequence ID" value="RVW83320.1"/>
    <property type="molecule type" value="Genomic_DNA"/>
</dbReference>
<evidence type="ECO:0000313" key="2">
    <source>
        <dbReference type="Proteomes" id="UP000288805"/>
    </source>
</evidence>
<accession>A0A438HFS2</accession>
<evidence type="ECO:0000313" key="1">
    <source>
        <dbReference type="EMBL" id="RVW83320.1"/>
    </source>
</evidence>
<sequence>MLGHNQGGYVEGALHDTIHLSQGSFVNGRHILDGVLVANEVIDKSSFGNLGIVFKIDFEKTCDSADWGFLDHVLGRKGFSLNEGCGFKGFNIN</sequence>
<reference evidence="1 2" key="1">
    <citation type="journal article" date="2018" name="PLoS Genet.">
        <title>Population sequencing reveals clonal diversity and ancestral inbreeding in the grapevine cultivar Chardonnay.</title>
        <authorList>
            <person name="Roach M.J."/>
            <person name="Johnson D.L."/>
            <person name="Bohlmann J."/>
            <person name="van Vuuren H.J."/>
            <person name="Jones S.J."/>
            <person name="Pretorius I.S."/>
            <person name="Schmidt S.A."/>
            <person name="Borneman A.R."/>
        </authorList>
    </citation>
    <scope>NUCLEOTIDE SEQUENCE [LARGE SCALE GENOMIC DNA]</scope>
    <source>
        <strain evidence="2">cv. Chardonnay</strain>
        <tissue evidence="1">Leaf</tissue>
    </source>
</reference>
<dbReference type="AlphaFoldDB" id="A0A438HFS2"/>